<evidence type="ECO:0000313" key="4">
    <source>
        <dbReference type="Proteomes" id="UP000016412"/>
    </source>
</evidence>
<protein>
    <submittedName>
        <fullName evidence="2">Uncharacterized protein</fullName>
    </submittedName>
</protein>
<feature type="transmembrane region" description="Helical" evidence="1">
    <location>
        <begin position="98"/>
        <end position="118"/>
    </location>
</feature>
<keyword evidence="5" id="KW-1185">Reference proteome</keyword>
<feature type="transmembrane region" description="Helical" evidence="1">
    <location>
        <begin position="130"/>
        <end position="151"/>
    </location>
</feature>
<dbReference type="PATRIC" id="fig|1125725.3.peg.1673"/>
<dbReference type="Proteomes" id="UP000016646">
    <property type="component" value="Unassembled WGS sequence"/>
</dbReference>
<keyword evidence="1" id="KW-0472">Membrane</keyword>
<comment type="caution">
    <text evidence="2">The sequence shown here is derived from an EMBL/GenBank/DDBJ whole genome shotgun (WGS) entry which is preliminary data.</text>
</comment>
<name>U2L082_TRESO</name>
<keyword evidence="1" id="KW-0812">Transmembrane</keyword>
<dbReference type="EMBL" id="AVQI01000028">
    <property type="protein sequence ID" value="ERK04112.1"/>
    <property type="molecule type" value="Genomic_DNA"/>
</dbReference>
<dbReference type="AlphaFoldDB" id="U2L082"/>
<keyword evidence="1" id="KW-1133">Transmembrane helix</keyword>
<feature type="transmembrane region" description="Helical" evidence="1">
    <location>
        <begin position="21"/>
        <end position="41"/>
    </location>
</feature>
<evidence type="ECO:0000313" key="5">
    <source>
        <dbReference type="Proteomes" id="UP000016646"/>
    </source>
</evidence>
<accession>U2L082</accession>
<sequence length="261" mass="29847">MYLFFIKKNFYDGWDNMLSLIVINLVIMTVSLGLLSLIYALQQSVPLVIALIILFGIVISILTLASGEVASSAANFGSAHIADFFRAIPSCIADGIRFGLILSVVGTAAYVCIPFYFAQKTLPTMFIGSMFVWLVVFTLLSLQWFVAIRSLMHNDFKKCLKKCFIVFFDNIWFSLFTVVYNFFLLALSVFLFGLLPSVAGITLAQVNALRLRLYKYDYYEAHPELKTPKEKRYIPWDELLQNDKETLEPRSFKSLIFPWKE</sequence>
<feature type="transmembrane region" description="Helical" evidence="1">
    <location>
        <begin position="47"/>
        <end position="65"/>
    </location>
</feature>
<dbReference type="Proteomes" id="UP000016412">
    <property type="component" value="Unassembled WGS sequence"/>
</dbReference>
<dbReference type="OrthoDB" id="360806at2"/>
<evidence type="ECO:0000313" key="2">
    <source>
        <dbReference type="EMBL" id="ERF60226.1"/>
    </source>
</evidence>
<evidence type="ECO:0000256" key="1">
    <source>
        <dbReference type="SAM" id="Phobius"/>
    </source>
</evidence>
<reference evidence="4 5" key="1">
    <citation type="submission" date="2013-08" db="EMBL/GenBank/DDBJ databases">
        <authorList>
            <person name="Durkin A.S."/>
            <person name="Haft D.R."/>
            <person name="McCorrison J."/>
            <person name="Torralba M."/>
            <person name="Gillis M."/>
            <person name="Haft D.H."/>
            <person name="Methe B."/>
            <person name="Sutton G."/>
            <person name="Nelson K.E."/>
        </authorList>
    </citation>
    <scope>NUCLEOTIDE SEQUENCE [LARGE SCALE GENOMIC DNA]</scope>
    <source>
        <strain evidence="3 5">ATCC 35536</strain>
        <strain evidence="2 4">VPI DR56BR1116</strain>
    </source>
</reference>
<dbReference type="eggNOG" id="ENOG5032R5W">
    <property type="taxonomic scope" value="Bacteria"/>
</dbReference>
<proteinExistence type="predicted"/>
<dbReference type="EMBL" id="AUZJ01000043">
    <property type="protein sequence ID" value="ERF60226.1"/>
    <property type="molecule type" value="Genomic_DNA"/>
</dbReference>
<feature type="transmembrane region" description="Helical" evidence="1">
    <location>
        <begin position="189"/>
        <end position="209"/>
    </location>
</feature>
<gene>
    <name evidence="3" type="ORF">HMPREF0860_1525</name>
    <name evidence="2" type="ORF">HMPREF1325_2497</name>
</gene>
<dbReference type="STRING" id="1125725.HMPREF1325_2497"/>
<dbReference type="RefSeq" id="WP_021330625.1">
    <property type="nucleotide sequence ID" value="NZ_AUZJ01000043.1"/>
</dbReference>
<evidence type="ECO:0000313" key="3">
    <source>
        <dbReference type="EMBL" id="ERK04112.1"/>
    </source>
</evidence>
<organism evidence="2 4">
    <name type="scientific">Treponema socranskii subsp. socranskii VPI DR56BR1116 = ATCC 35536</name>
    <dbReference type="NCBI Taxonomy" id="1125725"/>
    <lineage>
        <taxon>Bacteria</taxon>
        <taxon>Pseudomonadati</taxon>
        <taxon>Spirochaetota</taxon>
        <taxon>Spirochaetia</taxon>
        <taxon>Spirochaetales</taxon>
        <taxon>Treponemataceae</taxon>
        <taxon>Treponema</taxon>
    </lineage>
</organism>